<evidence type="ECO:0000256" key="2">
    <source>
        <dbReference type="SAM" id="SignalP"/>
    </source>
</evidence>
<dbReference type="EMBL" id="JACIEH010000003">
    <property type="protein sequence ID" value="MBB4100230.1"/>
    <property type="molecule type" value="Genomic_DNA"/>
</dbReference>
<dbReference type="Proteomes" id="UP000557392">
    <property type="component" value="Unassembled WGS sequence"/>
</dbReference>
<keyword evidence="2" id="KW-0732">Signal</keyword>
<comment type="caution">
    <text evidence="4">The sequence shown here is derived from an EMBL/GenBank/DDBJ whole genome shotgun (WGS) entry which is preliminary data.</text>
</comment>
<proteinExistence type="predicted"/>
<organism evidence="4 5">
    <name type="scientific">Sphingomonas kyeonggiensis</name>
    <dbReference type="NCBI Taxonomy" id="1268553"/>
    <lineage>
        <taxon>Bacteria</taxon>
        <taxon>Pseudomonadati</taxon>
        <taxon>Pseudomonadota</taxon>
        <taxon>Alphaproteobacteria</taxon>
        <taxon>Sphingomonadales</taxon>
        <taxon>Sphingomonadaceae</taxon>
        <taxon>Sphingomonas</taxon>
    </lineage>
</organism>
<accession>A0A7W6JVB2</accession>
<evidence type="ECO:0000313" key="4">
    <source>
        <dbReference type="EMBL" id="MBB4100230.1"/>
    </source>
</evidence>
<dbReference type="InterPro" id="IPR025433">
    <property type="entry name" value="DUF4168"/>
</dbReference>
<protein>
    <recommendedName>
        <fullName evidence="3">DUF4168 domain-containing protein</fullName>
    </recommendedName>
</protein>
<reference evidence="4 5" key="1">
    <citation type="submission" date="2020-08" db="EMBL/GenBank/DDBJ databases">
        <title>Genomic Encyclopedia of Type Strains, Phase IV (KMG-IV): sequencing the most valuable type-strain genomes for metagenomic binning, comparative biology and taxonomic classification.</title>
        <authorList>
            <person name="Goeker M."/>
        </authorList>
    </citation>
    <scope>NUCLEOTIDE SEQUENCE [LARGE SCALE GENOMIC DNA]</scope>
    <source>
        <strain evidence="4 5">DSM 101806</strain>
    </source>
</reference>
<gene>
    <name evidence="4" type="ORF">GGR46_003802</name>
</gene>
<dbReference type="AlphaFoldDB" id="A0A7W6JVB2"/>
<name>A0A7W6JVB2_9SPHN</name>
<dbReference type="RefSeq" id="WP_183999543.1">
    <property type="nucleotide sequence ID" value="NZ_JACIEH010000003.1"/>
</dbReference>
<feature type="chain" id="PRO_5030896871" description="DUF4168 domain-containing protein" evidence="2">
    <location>
        <begin position="22"/>
        <end position="136"/>
    </location>
</feature>
<evidence type="ECO:0000256" key="1">
    <source>
        <dbReference type="SAM" id="MobiDB-lite"/>
    </source>
</evidence>
<dbReference type="Pfam" id="PF13767">
    <property type="entry name" value="DUF4168"/>
    <property type="match status" value="1"/>
</dbReference>
<feature type="region of interest" description="Disordered" evidence="1">
    <location>
        <begin position="20"/>
        <end position="54"/>
    </location>
</feature>
<feature type="domain" description="DUF4168" evidence="3">
    <location>
        <begin position="83"/>
        <end position="116"/>
    </location>
</feature>
<feature type="signal peptide" evidence="2">
    <location>
        <begin position="1"/>
        <end position="21"/>
    </location>
</feature>
<sequence length="136" mass="13380">MKLIGTILAGATLALAPAAMAQTMQSSPAPATPDASAQTTPAPAAPQANGPVTDAEVDQFATAALEVEKIRKDTATPDADKGAKMAAAATGAGLTAERFNAIGQAMQSDPTLNKRIQAAATAKLAAAGKAPGSTQP</sequence>
<evidence type="ECO:0000259" key="3">
    <source>
        <dbReference type="Pfam" id="PF13767"/>
    </source>
</evidence>
<feature type="compositionally biased region" description="Low complexity" evidence="1">
    <location>
        <begin position="20"/>
        <end position="48"/>
    </location>
</feature>
<evidence type="ECO:0000313" key="5">
    <source>
        <dbReference type="Proteomes" id="UP000557392"/>
    </source>
</evidence>
<keyword evidence="5" id="KW-1185">Reference proteome</keyword>